<dbReference type="PANTHER" id="PTHR35317">
    <property type="entry name" value="OS04G0629600 PROTEIN"/>
    <property type="match status" value="1"/>
</dbReference>
<evidence type="ECO:0000313" key="3">
    <source>
        <dbReference type="Proteomes" id="UP001153555"/>
    </source>
</evidence>
<accession>A0A9N7MKJ9</accession>
<dbReference type="GO" id="GO:0008270">
    <property type="term" value="F:zinc ion binding"/>
    <property type="evidence" value="ECO:0007669"/>
    <property type="project" value="InterPro"/>
</dbReference>
<gene>
    <name evidence="2" type="ORF">SHERM_09388</name>
</gene>
<dbReference type="OrthoDB" id="1166651at2759"/>
<name>A0A9N7MKJ9_STRHE</name>
<comment type="caution">
    <text evidence="2">The sequence shown here is derived from an EMBL/GenBank/DDBJ whole genome shotgun (WGS) entry which is preliminary data.</text>
</comment>
<evidence type="ECO:0000259" key="1">
    <source>
        <dbReference type="Pfam" id="PF22936"/>
    </source>
</evidence>
<dbReference type="Pfam" id="PF22936">
    <property type="entry name" value="Pol_BBD"/>
    <property type="match status" value="1"/>
</dbReference>
<dbReference type="PANTHER" id="PTHR35317:SF23">
    <property type="entry name" value="OS04G0629600 PROTEIN"/>
    <property type="match status" value="1"/>
</dbReference>
<reference evidence="2" key="1">
    <citation type="submission" date="2019-12" db="EMBL/GenBank/DDBJ databases">
        <authorList>
            <person name="Scholes J."/>
        </authorList>
    </citation>
    <scope>NUCLEOTIDE SEQUENCE</scope>
</reference>
<dbReference type="Proteomes" id="UP001153555">
    <property type="component" value="Unassembled WGS sequence"/>
</dbReference>
<feature type="domain" description="Retrovirus-related Pol polyprotein from transposon TNT 1-94-like beta-barrel" evidence="1">
    <location>
        <begin position="409"/>
        <end position="455"/>
    </location>
</feature>
<protein>
    <recommendedName>
        <fullName evidence="1">Retrovirus-related Pol polyprotein from transposon TNT 1-94-like beta-barrel domain-containing protein</fullName>
    </recommendedName>
</protein>
<dbReference type="Gene3D" id="4.10.60.10">
    <property type="entry name" value="Zinc finger, CCHC-type"/>
    <property type="match status" value="1"/>
</dbReference>
<evidence type="ECO:0000313" key="2">
    <source>
        <dbReference type="EMBL" id="CAA0806499.1"/>
    </source>
</evidence>
<dbReference type="Pfam" id="PF14223">
    <property type="entry name" value="Retrotran_gag_2"/>
    <property type="match status" value="1"/>
</dbReference>
<sequence>DVCYHQIMNQESGSMSRPPQLDSSNYSYWKSMMTIFLRSIGKGVWGSVENGWEHPVMQQAPDQGKETTKVTVSKPKDNWTDAEKLQEEANYRALYAIMMAADQTRHKMIVHCKTAKDAWRVLQRQFEGSTAVKASRLQRVTLEFDEIKMRDEEKIDVYYTRFCDLVNQSMMLGEEISEKRQIQKIMRTVVPRFREKITAFESFQRVALLDIDELLGELRTFEINNNYDKVKSKGLALKAAVVEEREESDDDEGPLADDSELKEALALIVRNYRKMSQRLYKNKFAGKKGNSFSKNVVQDKKSSMPLSKSDSQRVEKDQCRECRGFGHFQYECANLKKKNKSLKATWEDSDEEGTNEPSLHTSNLAVHTSVKKFMCLTTSHAPTKFEESLKETEASEDEADQNDSLKCKWYLDSGCSRHMTGEPSYLMNIQPSLNGEVIFGDGVSNKVIGTGRLNLGGIPKLTDV</sequence>
<feature type="non-terminal residue" evidence="2">
    <location>
        <position position="1"/>
    </location>
</feature>
<dbReference type="InterPro" id="IPR036875">
    <property type="entry name" value="Znf_CCHC_sf"/>
</dbReference>
<dbReference type="AlphaFoldDB" id="A0A9N7MKJ9"/>
<dbReference type="EMBL" id="CACSLK010000984">
    <property type="protein sequence ID" value="CAA0806499.1"/>
    <property type="molecule type" value="Genomic_DNA"/>
</dbReference>
<dbReference type="SUPFAM" id="SSF57756">
    <property type="entry name" value="Retrovirus zinc finger-like domains"/>
    <property type="match status" value="1"/>
</dbReference>
<dbReference type="InterPro" id="IPR054722">
    <property type="entry name" value="PolX-like_BBD"/>
</dbReference>
<organism evidence="2 3">
    <name type="scientific">Striga hermonthica</name>
    <name type="common">Purple witchweed</name>
    <name type="synonym">Buchnera hermonthica</name>
    <dbReference type="NCBI Taxonomy" id="68872"/>
    <lineage>
        <taxon>Eukaryota</taxon>
        <taxon>Viridiplantae</taxon>
        <taxon>Streptophyta</taxon>
        <taxon>Embryophyta</taxon>
        <taxon>Tracheophyta</taxon>
        <taxon>Spermatophyta</taxon>
        <taxon>Magnoliopsida</taxon>
        <taxon>eudicotyledons</taxon>
        <taxon>Gunneridae</taxon>
        <taxon>Pentapetalae</taxon>
        <taxon>asterids</taxon>
        <taxon>lamiids</taxon>
        <taxon>Lamiales</taxon>
        <taxon>Orobanchaceae</taxon>
        <taxon>Buchnereae</taxon>
        <taxon>Striga</taxon>
    </lineage>
</organism>
<dbReference type="GO" id="GO:0003676">
    <property type="term" value="F:nucleic acid binding"/>
    <property type="evidence" value="ECO:0007669"/>
    <property type="project" value="InterPro"/>
</dbReference>
<keyword evidence="3" id="KW-1185">Reference proteome</keyword>
<proteinExistence type="predicted"/>
<feature type="non-terminal residue" evidence="2">
    <location>
        <position position="464"/>
    </location>
</feature>